<reference evidence="2" key="1">
    <citation type="journal article" date="2019" name="Int. J. Syst. Evol. Microbiol.">
        <title>The Global Catalogue of Microorganisms (GCM) 10K type strain sequencing project: providing services to taxonomists for standard genome sequencing and annotation.</title>
        <authorList>
            <consortium name="The Broad Institute Genomics Platform"/>
            <consortium name="The Broad Institute Genome Sequencing Center for Infectious Disease"/>
            <person name="Wu L."/>
            <person name="Ma J."/>
        </authorList>
    </citation>
    <scope>NUCLEOTIDE SEQUENCE [LARGE SCALE GENOMIC DNA]</scope>
    <source>
        <strain evidence="2">CCUG 50873</strain>
    </source>
</reference>
<dbReference type="RefSeq" id="WP_253649213.1">
    <property type="nucleotide sequence ID" value="NZ_BAAAMO010000011.1"/>
</dbReference>
<gene>
    <name evidence="1" type="ORF">ACFQ04_20510</name>
</gene>
<protein>
    <submittedName>
        <fullName evidence="1">Uncharacterized protein</fullName>
    </submittedName>
</protein>
<evidence type="ECO:0000313" key="2">
    <source>
        <dbReference type="Proteomes" id="UP001597068"/>
    </source>
</evidence>
<proteinExistence type="predicted"/>
<sequence length="69" mass="7520">MTGTQTVPPDDGEDGDAVVEEVIESFEADRATWMTEPSGVLNVYRGPNQVWSSYAPGSWKAVRFAPTTD</sequence>
<dbReference type="Proteomes" id="UP001597068">
    <property type="component" value="Unassembled WGS sequence"/>
</dbReference>
<keyword evidence="2" id="KW-1185">Reference proteome</keyword>
<organism evidence="1 2">
    <name type="scientific">Williamsia deligens</name>
    <dbReference type="NCBI Taxonomy" id="321325"/>
    <lineage>
        <taxon>Bacteria</taxon>
        <taxon>Bacillati</taxon>
        <taxon>Actinomycetota</taxon>
        <taxon>Actinomycetes</taxon>
        <taxon>Mycobacteriales</taxon>
        <taxon>Nocardiaceae</taxon>
        <taxon>Williamsia</taxon>
    </lineage>
</organism>
<comment type="caution">
    <text evidence="1">The sequence shown here is derived from an EMBL/GenBank/DDBJ whole genome shotgun (WGS) entry which is preliminary data.</text>
</comment>
<name>A0ABW3GD60_9NOCA</name>
<accession>A0ABW3GD60</accession>
<evidence type="ECO:0000313" key="1">
    <source>
        <dbReference type="EMBL" id="MFD0928123.1"/>
    </source>
</evidence>
<dbReference type="EMBL" id="JBHTIL010000009">
    <property type="protein sequence ID" value="MFD0928123.1"/>
    <property type="molecule type" value="Genomic_DNA"/>
</dbReference>